<dbReference type="OrthoDB" id="9760333at2"/>
<evidence type="ECO:0000256" key="6">
    <source>
        <dbReference type="ARBA" id="ARBA00023077"/>
    </source>
</evidence>
<keyword evidence="2 10" id="KW-0813">Transport</keyword>
<gene>
    <name evidence="15" type="ORF">C7435_1402</name>
</gene>
<evidence type="ECO:0000313" key="16">
    <source>
        <dbReference type="Proteomes" id="UP000273675"/>
    </source>
</evidence>
<evidence type="ECO:0000256" key="2">
    <source>
        <dbReference type="ARBA" id="ARBA00022448"/>
    </source>
</evidence>
<accession>A0A495DD12</accession>
<dbReference type="SUPFAM" id="SSF56935">
    <property type="entry name" value="Porins"/>
    <property type="match status" value="1"/>
</dbReference>
<dbReference type="InterPro" id="IPR012910">
    <property type="entry name" value="Plug_dom"/>
</dbReference>
<reference evidence="15 16" key="1">
    <citation type="submission" date="2018-10" db="EMBL/GenBank/DDBJ databases">
        <title>Genomic Encyclopedia of Type Strains, Phase IV (KMG-IV): sequencing the most valuable type-strain genomes for metagenomic binning, comparative biology and taxonomic classification.</title>
        <authorList>
            <person name="Goeker M."/>
        </authorList>
    </citation>
    <scope>NUCLEOTIDE SEQUENCE [LARGE SCALE GENOMIC DNA]</scope>
    <source>
        <strain evidence="15 16">DSM 4734</strain>
    </source>
</reference>
<feature type="chain" id="PRO_5019821578" evidence="12">
    <location>
        <begin position="25"/>
        <end position="671"/>
    </location>
</feature>
<comment type="similarity">
    <text evidence="10 11">Belongs to the TonB-dependent receptor family.</text>
</comment>
<dbReference type="InterPro" id="IPR037066">
    <property type="entry name" value="Plug_dom_sf"/>
</dbReference>
<dbReference type="EMBL" id="RBIM01000003">
    <property type="protein sequence ID" value="RKR00201.1"/>
    <property type="molecule type" value="Genomic_DNA"/>
</dbReference>
<evidence type="ECO:0000259" key="13">
    <source>
        <dbReference type="Pfam" id="PF00593"/>
    </source>
</evidence>
<dbReference type="Pfam" id="PF07715">
    <property type="entry name" value="Plug"/>
    <property type="match status" value="1"/>
</dbReference>
<evidence type="ECO:0000256" key="1">
    <source>
        <dbReference type="ARBA" id="ARBA00004571"/>
    </source>
</evidence>
<organism evidence="15 16">
    <name type="scientific">Maricaulis maris</name>
    <dbReference type="NCBI Taxonomy" id="74318"/>
    <lineage>
        <taxon>Bacteria</taxon>
        <taxon>Pseudomonadati</taxon>
        <taxon>Pseudomonadota</taxon>
        <taxon>Alphaproteobacteria</taxon>
        <taxon>Maricaulales</taxon>
        <taxon>Maricaulaceae</taxon>
        <taxon>Maricaulis</taxon>
    </lineage>
</organism>
<evidence type="ECO:0000256" key="12">
    <source>
        <dbReference type="SAM" id="SignalP"/>
    </source>
</evidence>
<evidence type="ECO:0000256" key="9">
    <source>
        <dbReference type="ARBA" id="ARBA00023237"/>
    </source>
</evidence>
<comment type="subcellular location">
    <subcellularLocation>
        <location evidence="1 10">Cell outer membrane</location>
        <topology evidence="1 10">Multi-pass membrane protein</topology>
    </subcellularLocation>
</comment>
<dbReference type="InterPro" id="IPR036942">
    <property type="entry name" value="Beta-barrel_TonB_sf"/>
</dbReference>
<dbReference type="PROSITE" id="PS52016">
    <property type="entry name" value="TONB_DEPENDENT_REC_3"/>
    <property type="match status" value="1"/>
</dbReference>
<comment type="caution">
    <text evidence="15">The sequence shown here is derived from an EMBL/GenBank/DDBJ whole genome shotgun (WGS) entry which is preliminary data.</text>
</comment>
<feature type="signal peptide" evidence="12">
    <location>
        <begin position="1"/>
        <end position="24"/>
    </location>
</feature>
<dbReference type="RefSeq" id="WP_121210559.1">
    <property type="nucleotide sequence ID" value="NZ_RBIM01000003.1"/>
</dbReference>
<feature type="domain" description="TonB-dependent receptor-like beta-barrel" evidence="13">
    <location>
        <begin position="225"/>
        <end position="644"/>
    </location>
</feature>
<dbReference type="GO" id="GO:0015344">
    <property type="term" value="F:siderophore uptake transmembrane transporter activity"/>
    <property type="evidence" value="ECO:0007669"/>
    <property type="project" value="TreeGrafter"/>
</dbReference>
<dbReference type="PANTHER" id="PTHR30069">
    <property type="entry name" value="TONB-DEPENDENT OUTER MEMBRANE RECEPTOR"/>
    <property type="match status" value="1"/>
</dbReference>
<dbReference type="PANTHER" id="PTHR30069:SF29">
    <property type="entry name" value="HEMOGLOBIN AND HEMOGLOBIN-HAPTOGLOBIN-BINDING PROTEIN 1-RELATED"/>
    <property type="match status" value="1"/>
</dbReference>
<keyword evidence="8 15" id="KW-0675">Receptor</keyword>
<dbReference type="GO" id="GO:0009279">
    <property type="term" value="C:cell outer membrane"/>
    <property type="evidence" value="ECO:0007669"/>
    <property type="project" value="UniProtKB-SubCell"/>
</dbReference>
<sequence>MKTQFLTTSISVLALSVGFSAATAAQSLDYTAMSDLFGEPVTAGATGAPQRASDVPATMIIITQGDIERFPEYDIPGILRHYAGIDYNRYGYGDGQISIRGAATPYSPRLLVLVNGREVYLDSYGYTAWSTLPVQLEEIQQIEVVKGAQSALYGFNAVSGVVNIITRNPQHGDYATARVNVETDGGFNAAFVAARQFGDRAAVRVSYGNAETSELPAGDNAIEAQPLALQDFHRETGAIEGRFSLTDKVSLTAEATFTNVDQSEMTSVYSSARALYELRSYKAELEADTDYGVITALAYRNESEIAYSFGPLSAELTTFRIQDLFKVGTNNTVRIGAEFRDGQTASFPDPGNGDFGYESMAFSVMWNHKFSNAWDLTLAGRYDSVDWSRDGAPGGFYSFTQDDYSVSFEEFSYNAALVWRPSFGGTMRFMAGRGIQAPTSFDIGFTLQTTVGGNPLILSGNPDMVPSIVDSYEVAYDRSLTPTIDMRAAVFMQDTSDVRGQFGLFPDLLPPTVTIPTLLFDNRGDTTTTGFEFGLAGDPEGNWNWDANYTYQQTEDDLDGTFGLGHVQDFENATPAHLFNGHVGWTGDKLSVDGFVNYVSETTSPLQPVFGLPTQVAIDDYVAVSFRAGYRFNDHIAVSLNAQNANFGDGEATTANAQSESRVWFGLSSSF</sequence>
<dbReference type="Pfam" id="PF00593">
    <property type="entry name" value="TonB_dep_Rec_b-barrel"/>
    <property type="match status" value="1"/>
</dbReference>
<keyword evidence="3 10" id="KW-1134">Transmembrane beta strand</keyword>
<proteinExistence type="inferred from homology"/>
<dbReference type="GO" id="GO:0044718">
    <property type="term" value="P:siderophore transmembrane transport"/>
    <property type="evidence" value="ECO:0007669"/>
    <property type="project" value="TreeGrafter"/>
</dbReference>
<dbReference type="Gene3D" id="2.40.170.20">
    <property type="entry name" value="TonB-dependent receptor, beta-barrel domain"/>
    <property type="match status" value="1"/>
</dbReference>
<keyword evidence="4 10" id="KW-0812">Transmembrane</keyword>
<dbReference type="Gene3D" id="2.170.130.10">
    <property type="entry name" value="TonB-dependent receptor, plug domain"/>
    <property type="match status" value="1"/>
</dbReference>
<feature type="domain" description="TonB-dependent receptor plug" evidence="14">
    <location>
        <begin position="52"/>
        <end position="161"/>
    </location>
</feature>
<evidence type="ECO:0000256" key="7">
    <source>
        <dbReference type="ARBA" id="ARBA00023136"/>
    </source>
</evidence>
<dbReference type="Proteomes" id="UP000273675">
    <property type="component" value="Unassembled WGS sequence"/>
</dbReference>
<evidence type="ECO:0000259" key="14">
    <source>
        <dbReference type="Pfam" id="PF07715"/>
    </source>
</evidence>
<evidence type="ECO:0000313" key="15">
    <source>
        <dbReference type="EMBL" id="RKR00201.1"/>
    </source>
</evidence>
<keyword evidence="6 11" id="KW-0798">TonB box</keyword>
<keyword evidence="7 10" id="KW-0472">Membrane</keyword>
<evidence type="ECO:0000256" key="10">
    <source>
        <dbReference type="PROSITE-ProRule" id="PRU01360"/>
    </source>
</evidence>
<evidence type="ECO:0000256" key="11">
    <source>
        <dbReference type="RuleBase" id="RU003357"/>
    </source>
</evidence>
<keyword evidence="5 12" id="KW-0732">Signal</keyword>
<name>A0A495DD12_9PROT</name>
<evidence type="ECO:0000256" key="3">
    <source>
        <dbReference type="ARBA" id="ARBA00022452"/>
    </source>
</evidence>
<keyword evidence="9 10" id="KW-0998">Cell outer membrane</keyword>
<protein>
    <submittedName>
        <fullName evidence="15">Iron complex outermembrane receptor protein</fullName>
    </submittedName>
</protein>
<evidence type="ECO:0000256" key="8">
    <source>
        <dbReference type="ARBA" id="ARBA00023170"/>
    </source>
</evidence>
<dbReference type="InterPro" id="IPR000531">
    <property type="entry name" value="Beta-barrel_TonB"/>
</dbReference>
<evidence type="ECO:0000256" key="5">
    <source>
        <dbReference type="ARBA" id="ARBA00022729"/>
    </source>
</evidence>
<dbReference type="InterPro" id="IPR039426">
    <property type="entry name" value="TonB-dep_rcpt-like"/>
</dbReference>
<dbReference type="AlphaFoldDB" id="A0A495DD12"/>
<evidence type="ECO:0000256" key="4">
    <source>
        <dbReference type="ARBA" id="ARBA00022692"/>
    </source>
</evidence>